<dbReference type="Proteomes" id="UP000684084">
    <property type="component" value="Unassembled WGS sequence"/>
</dbReference>
<evidence type="ECO:0000313" key="1">
    <source>
        <dbReference type="EMBL" id="CAB5392912.1"/>
    </source>
</evidence>
<comment type="caution">
    <text evidence="1">The sequence shown here is derived from an EMBL/GenBank/DDBJ whole genome shotgun (WGS) entry which is preliminary data.</text>
</comment>
<dbReference type="EMBL" id="CAGKOT010000079">
    <property type="protein sequence ID" value="CAB5392912.1"/>
    <property type="molecule type" value="Genomic_DNA"/>
</dbReference>
<accession>A0A915ZYJ9</accession>
<gene>
    <name evidence="1" type="ORF">CHRIB12_LOCUS22631</name>
</gene>
<dbReference type="VEuPathDB" id="FungiDB:RhiirFUN_026791"/>
<dbReference type="OrthoDB" id="2358996at2759"/>
<sequence length="79" mass="9524">MSYWYEQLTKIKGNEQIIPMAQKLEIKINGNVLWRDFLDSNDLSVEDFWIVLYFQTLPYVFSSLEADFDDLLFGIQRYF</sequence>
<reference evidence="1" key="1">
    <citation type="submission" date="2020-05" db="EMBL/GenBank/DDBJ databases">
        <authorList>
            <person name="Rincon C."/>
            <person name="Sanders R I."/>
            <person name="Robbins C."/>
            <person name="Chaturvedi A."/>
        </authorList>
    </citation>
    <scope>NUCLEOTIDE SEQUENCE</scope>
    <source>
        <strain evidence="1">CHB12</strain>
    </source>
</reference>
<evidence type="ECO:0000313" key="2">
    <source>
        <dbReference type="Proteomes" id="UP000684084"/>
    </source>
</evidence>
<organism evidence="1 2">
    <name type="scientific">Rhizophagus irregularis</name>
    <dbReference type="NCBI Taxonomy" id="588596"/>
    <lineage>
        <taxon>Eukaryota</taxon>
        <taxon>Fungi</taxon>
        <taxon>Fungi incertae sedis</taxon>
        <taxon>Mucoromycota</taxon>
        <taxon>Glomeromycotina</taxon>
        <taxon>Glomeromycetes</taxon>
        <taxon>Glomerales</taxon>
        <taxon>Glomeraceae</taxon>
        <taxon>Rhizophagus</taxon>
    </lineage>
</organism>
<dbReference type="AlphaFoldDB" id="A0A915ZYJ9"/>
<name>A0A915ZYJ9_9GLOM</name>
<proteinExistence type="predicted"/>
<protein>
    <submittedName>
        <fullName evidence="1">Uncharacterized protein</fullName>
    </submittedName>
</protein>